<comment type="subcellular location">
    <subcellularLocation>
        <location evidence="10">Cytoplasm</location>
    </subcellularLocation>
</comment>
<comment type="cofactor">
    <cofactor evidence="10">
        <name>Mn(2+)</name>
        <dbReference type="ChEBI" id="CHEBI:29035"/>
    </cofactor>
    <text evidence="10">Binds 1 Mn(2+) ion per subunit.</text>
</comment>
<accession>A0A250DNY2</accession>
<evidence type="ECO:0000259" key="12">
    <source>
        <dbReference type="PROSITE" id="PS51462"/>
    </source>
</evidence>
<dbReference type="EMBL" id="CP023284">
    <property type="protein sequence ID" value="ATA55964.1"/>
    <property type="molecule type" value="Genomic_DNA"/>
</dbReference>
<dbReference type="PANTHER" id="PTHR10885">
    <property type="entry name" value="ISOPENTENYL-DIPHOSPHATE DELTA-ISOMERASE"/>
    <property type="match status" value="1"/>
</dbReference>
<dbReference type="InterPro" id="IPR056375">
    <property type="entry name" value="Idi_bact"/>
</dbReference>
<comment type="catalytic activity">
    <reaction evidence="10">
        <text>isopentenyl diphosphate = dimethylallyl diphosphate</text>
        <dbReference type="Rhea" id="RHEA:23284"/>
        <dbReference type="ChEBI" id="CHEBI:57623"/>
        <dbReference type="ChEBI" id="CHEBI:128769"/>
        <dbReference type="EC" id="5.3.3.2"/>
    </reaction>
</comment>
<feature type="active site" evidence="10 11">
    <location>
        <position position="65"/>
    </location>
</feature>
<dbReference type="EC" id="5.3.3.2" evidence="3 10"/>
<sequence length="181" mass="20585">MDEFLIAVDAEDRPLHAVEKMSAHREGILHRAFSIFLFDTQGRVLLQQRALGKYHSPGLWSNSCCGHPRPGEDTGAAAVRRLHEELGLRCALQPVTAFLYREAVSAELVEHEYDHVFVGIAHDLPQPDPGEVREWRWLALPDLHRELARAPAHFTIWLHRIAERFGPEGLGAWRERALATH</sequence>
<dbReference type="Pfam" id="PF00293">
    <property type="entry name" value="NUDIX"/>
    <property type="match status" value="1"/>
</dbReference>
<dbReference type="PIRSF" id="PIRSF018427">
    <property type="entry name" value="Isopntndiph_ism"/>
    <property type="match status" value="1"/>
</dbReference>
<protein>
    <recommendedName>
        <fullName evidence="3 10">Isopentenyl-diphosphate Delta-isomerase</fullName>
        <shortName evidence="10">IPP isomerase</shortName>
        <ecNumber evidence="3 10">5.3.3.2</ecNumber>
    </recommendedName>
    <alternativeName>
        <fullName evidence="10">IPP:DMAPP isomerase</fullName>
    </alternativeName>
    <alternativeName>
        <fullName evidence="10">Isopentenyl pyrophosphate isomerase</fullName>
    </alternativeName>
</protein>
<comment type="function">
    <text evidence="10">Catalyzes the 1,3-allylic rearrangement of the homoallylic substrate isopentenyl (IPP) to its highly electrophilic allylic isomer, dimethylallyl diphosphate (DMAPP).</text>
</comment>
<evidence type="ECO:0000256" key="11">
    <source>
        <dbReference type="PIRSR" id="PIRSR018427-1"/>
    </source>
</evidence>
<keyword evidence="7 10" id="KW-0464">Manganese</keyword>
<feature type="binding site" evidence="10">
    <location>
        <position position="110"/>
    </location>
    <ligand>
        <name>Mn(2+)</name>
        <dbReference type="ChEBI" id="CHEBI:29035"/>
    </ligand>
</feature>
<dbReference type="InterPro" id="IPR011876">
    <property type="entry name" value="IsopentenylPP_isomerase_typ1"/>
</dbReference>
<dbReference type="Gene3D" id="3.90.79.10">
    <property type="entry name" value="Nucleoside Triphosphate Pyrophosphohydrolase"/>
    <property type="match status" value="1"/>
</dbReference>
<evidence type="ECO:0000256" key="7">
    <source>
        <dbReference type="ARBA" id="ARBA00023211"/>
    </source>
</evidence>
<dbReference type="GO" id="GO:0005737">
    <property type="term" value="C:cytoplasm"/>
    <property type="evidence" value="ECO:0007669"/>
    <property type="project" value="UniProtKB-SubCell"/>
</dbReference>
<dbReference type="InterPro" id="IPR015797">
    <property type="entry name" value="NUDIX_hydrolase-like_dom_sf"/>
</dbReference>
<dbReference type="UniPathway" id="UPA00059">
    <property type="reaction ID" value="UER00104"/>
</dbReference>
<dbReference type="GO" id="GO:0009240">
    <property type="term" value="P:isopentenyl diphosphate biosynthetic process"/>
    <property type="evidence" value="ECO:0007669"/>
    <property type="project" value="TreeGrafter"/>
</dbReference>
<feature type="domain" description="Nudix hydrolase" evidence="12">
    <location>
        <begin position="28"/>
        <end position="160"/>
    </location>
</feature>
<evidence type="ECO:0000256" key="8">
    <source>
        <dbReference type="ARBA" id="ARBA00023229"/>
    </source>
</evidence>
<dbReference type="NCBIfam" id="NF002995">
    <property type="entry name" value="PRK03759.1"/>
    <property type="match status" value="1"/>
</dbReference>
<dbReference type="CDD" id="cd02885">
    <property type="entry name" value="NUDIX_IPP_Isomerase"/>
    <property type="match status" value="1"/>
</dbReference>
<evidence type="ECO:0000256" key="2">
    <source>
        <dbReference type="ARBA" id="ARBA00007579"/>
    </source>
</evidence>
<feature type="binding site" evidence="10">
    <location>
        <position position="112"/>
    </location>
    <ligand>
        <name>Mn(2+)</name>
        <dbReference type="ChEBI" id="CHEBI:29035"/>
    </ligand>
</feature>
<comment type="similarity">
    <text evidence="2 10">Belongs to the IPP isomerase type 1 family.</text>
</comment>
<dbReference type="AlphaFoldDB" id="A0A250DNY2"/>
<evidence type="ECO:0000313" key="14">
    <source>
        <dbReference type="Proteomes" id="UP000217154"/>
    </source>
</evidence>
<reference evidence="13 14" key="1">
    <citation type="submission" date="2017-09" db="EMBL/GenBank/DDBJ databases">
        <title>The diverse metabolic capabilities of V. boronicumulans make it an excellent choice for continued studies on novel biodegradation.</title>
        <authorList>
            <person name="Sun S."/>
        </authorList>
    </citation>
    <scope>NUCLEOTIDE SEQUENCE [LARGE SCALE GENOMIC DNA]</scope>
    <source>
        <strain evidence="13 14">J1</strain>
    </source>
</reference>
<evidence type="ECO:0000256" key="5">
    <source>
        <dbReference type="ARBA" id="ARBA00022723"/>
    </source>
</evidence>
<evidence type="ECO:0000256" key="3">
    <source>
        <dbReference type="ARBA" id="ARBA00012057"/>
    </source>
</evidence>
<dbReference type="NCBIfam" id="TIGR02150">
    <property type="entry name" value="IPP_isom_1"/>
    <property type="match status" value="1"/>
</dbReference>
<feature type="binding site" evidence="10">
    <location>
        <position position="67"/>
    </location>
    <ligand>
        <name>Mn(2+)</name>
        <dbReference type="ChEBI" id="CHEBI:29035"/>
    </ligand>
</feature>
<feature type="binding site" evidence="10">
    <location>
        <position position="30"/>
    </location>
    <ligand>
        <name>Mn(2+)</name>
        <dbReference type="ChEBI" id="CHEBI:29035"/>
    </ligand>
</feature>
<organism evidence="13 14">
    <name type="scientific">Variovorax boronicumulans</name>
    <dbReference type="NCBI Taxonomy" id="436515"/>
    <lineage>
        <taxon>Bacteria</taxon>
        <taxon>Pseudomonadati</taxon>
        <taxon>Pseudomonadota</taxon>
        <taxon>Betaproteobacteria</taxon>
        <taxon>Burkholderiales</taxon>
        <taxon>Comamonadaceae</taxon>
        <taxon>Variovorax</taxon>
    </lineage>
</organism>
<evidence type="ECO:0000256" key="1">
    <source>
        <dbReference type="ARBA" id="ARBA00004826"/>
    </source>
</evidence>
<dbReference type="PROSITE" id="PS51462">
    <property type="entry name" value="NUDIX"/>
    <property type="match status" value="1"/>
</dbReference>
<evidence type="ECO:0000256" key="10">
    <source>
        <dbReference type="HAMAP-Rule" id="MF_00202"/>
    </source>
</evidence>
<dbReference type="Proteomes" id="UP000217154">
    <property type="component" value="Chromosome"/>
</dbReference>
<feature type="binding site" evidence="10">
    <location>
        <position position="24"/>
    </location>
    <ligand>
        <name>Mn(2+)</name>
        <dbReference type="ChEBI" id="CHEBI:29035"/>
    </ligand>
</feature>
<dbReference type="SUPFAM" id="SSF55811">
    <property type="entry name" value="Nudix"/>
    <property type="match status" value="1"/>
</dbReference>
<keyword evidence="6 10" id="KW-0460">Magnesium</keyword>
<dbReference type="InterPro" id="IPR000086">
    <property type="entry name" value="NUDIX_hydrolase_dom"/>
</dbReference>
<name>A0A250DNY2_9BURK</name>
<feature type="binding site" evidence="10">
    <location>
        <position position="85"/>
    </location>
    <ligand>
        <name>Mg(2+)</name>
        <dbReference type="ChEBI" id="CHEBI:18420"/>
    </ligand>
</feature>
<dbReference type="KEGG" id="vbo:CKY39_24035"/>
<feature type="active site" evidence="10 11">
    <location>
        <position position="112"/>
    </location>
</feature>
<keyword evidence="8 10" id="KW-0414">Isoprene biosynthesis</keyword>
<comment type="cofactor">
    <cofactor evidence="10">
        <name>Mg(2+)</name>
        <dbReference type="ChEBI" id="CHEBI:18420"/>
    </cofactor>
    <text evidence="10">Binds 1 Mg(2+) ion per subunit. The magnesium ion binds only when substrate is bound.</text>
</comment>
<evidence type="ECO:0000313" key="13">
    <source>
        <dbReference type="EMBL" id="ATA55964.1"/>
    </source>
</evidence>
<gene>
    <name evidence="10" type="primary">idi</name>
    <name evidence="13" type="ORF">CKY39_24035</name>
</gene>
<comment type="pathway">
    <text evidence="1 10">Isoprenoid biosynthesis; dimethylallyl diphosphate biosynthesis; dimethylallyl diphosphate from isopentenyl diphosphate: step 1/1.</text>
</comment>
<keyword evidence="9 10" id="KW-0413">Isomerase</keyword>
<keyword evidence="5 10" id="KW-0479">Metal-binding</keyword>
<dbReference type="PANTHER" id="PTHR10885:SF0">
    <property type="entry name" value="ISOPENTENYL-DIPHOSPHATE DELTA-ISOMERASE"/>
    <property type="match status" value="1"/>
</dbReference>
<evidence type="ECO:0000256" key="9">
    <source>
        <dbReference type="ARBA" id="ARBA00023235"/>
    </source>
</evidence>
<evidence type="ECO:0000256" key="6">
    <source>
        <dbReference type="ARBA" id="ARBA00022842"/>
    </source>
</evidence>
<dbReference type="GO" id="GO:0050992">
    <property type="term" value="P:dimethylallyl diphosphate biosynthetic process"/>
    <property type="evidence" value="ECO:0007669"/>
    <property type="project" value="UniProtKB-UniRule"/>
</dbReference>
<dbReference type="GO" id="GO:0004452">
    <property type="term" value="F:isopentenyl-diphosphate delta-isomerase activity"/>
    <property type="evidence" value="ECO:0007669"/>
    <property type="project" value="UniProtKB-UniRule"/>
</dbReference>
<dbReference type="HAMAP" id="MF_00202">
    <property type="entry name" value="Idi"/>
    <property type="match status" value="1"/>
</dbReference>
<dbReference type="RefSeq" id="WP_095746236.1">
    <property type="nucleotide sequence ID" value="NZ_CP023284.1"/>
</dbReference>
<dbReference type="GO" id="GO:0046872">
    <property type="term" value="F:metal ion binding"/>
    <property type="evidence" value="ECO:0007669"/>
    <property type="project" value="UniProtKB-KW"/>
</dbReference>
<keyword evidence="4 10" id="KW-0963">Cytoplasm</keyword>
<proteinExistence type="inferred from homology"/>
<evidence type="ECO:0000256" key="4">
    <source>
        <dbReference type="ARBA" id="ARBA00022490"/>
    </source>
</evidence>